<dbReference type="Gene3D" id="3.75.10.10">
    <property type="entry name" value="L-arginine/glycine Amidinotransferase, Chain A"/>
    <property type="match status" value="1"/>
</dbReference>
<evidence type="ECO:0000313" key="4">
    <source>
        <dbReference type="Proteomes" id="UP000782705"/>
    </source>
</evidence>
<gene>
    <name evidence="3" type="ORF">BAU17_08740</name>
</gene>
<organism evidence="3 4">
    <name type="scientific">Candidatus Enterococcus willemsii</name>
    <dbReference type="NCBI Taxonomy" id="1857215"/>
    <lineage>
        <taxon>Bacteria</taxon>
        <taxon>Bacillati</taxon>
        <taxon>Bacillota</taxon>
        <taxon>Bacilli</taxon>
        <taxon>Lactobacillales</taxon>
        <taxon>Enterococcaceae</taxon>
        <taxon>Enterococcus</taxon>
    </lineage>
</organism>
<proteinExistence type="inferred from homology"/>
<dbReference type="Pfam" id="PF19420">
    <property type="entry name" value="DDAH_eukar"/>
    <property type="match status" value="1"/>
</dbReference>
<dbReference type="RefSeq" id="WP_161902317.1">
    <property type="nucleotide sequence ID" value="NZ_MAEL01000042.1"/>
</dbReference>
<evidence type="ECO:0000256" key="2">
    <source>
        <dbReference type="ARBA" id="ARBA00022679"/>
    </source>
</evidence>
<dbReference type="PANTHER" id="PTHR10488">
    <property type="entry name" value="GLYCINE AMIDINOTRANSFERASE, MITOCHONDRIAL"/>
    <property type="match status" value="1"/>
</dbReference>
<protein>
    <submittedName>
        <fullName evidence="3">Amidinotransferase</fullName>
    </submittedName>
</protein>
<dbReference type="PANTHER" id="PTHR10488:SF1">
    <property type="entry name" value="GLYCINE AMIDINOTRANSFERASE, MITOCHONDRIAL"/>
    <property type="match status" value="1"/>
</dbReference>
<comment type="caution">
    <text evidence="3">The sequence shown here is derived from an EMBL/GenBank/DDBJ whole genome shotgun (WGS) entry which is preliminary data.</text>
</comment>
<evidence type="ECO:0000256" key="1">
    <source>
        <dbReference type="ARBA" id="ARBA00006943"/>
    </source>
</evidence>
<dbReference type="EMBL" id="MAEL01000042">
    <property type="protein sequence ID" value="KAF1303302.1"/>
    <property type="molecule type" value="Genomic_DNA"/>
</dbReference>
<accession>A0ABQ6YYQ8</accession>
<dbReference type="InterPro" id="IPR033195">
    <property type="entry name" value="AmidinoTrfase"/>
</dbReference>
<keyword evidence="4" id="KW-1185">Reference proteome</keyword>
<evidence type="ECO:0000313" key="3">
    <source>
        <dbReference type="EMBL" id="KAF1303302.1"/>
    </source>
</evidence>
<name>A0ABQ6YYQ8_9ENTE</name>
<comment type="similarity">
    <text evidence="1">Belongs to the amidinotransferase family.</text>
</comment>
<dbReference type="SUPFAM" id="SSF55909">
    <property type="entry name" value="Pentein"/>
    <property type="match status" value="1"/>
</dbReference>
<keyword evidence="2" id="KW-0808">Transferase</keyword>
<sequence length="324" mass="36950">MTKIFVESEFAPLKKVVLAQSQFAFPDEKNEDNADLSFLTAENIEWSSGHAAEDFADAHPEKQMRWEQEKVDMQQLLESYGVEVLRPRLLTDEEKSLGRESGDGYSNFFSRDPFFAIGECVIEGNLRLPHRRYEVLPIREILIEATKEQGLYFAAPQPDISLGIHSHQGPFIEGGDVLVYHKTIFVGYSGLASNLLGIQWLQRFMRHFGYEVVPVRLHPNILHLDCALSLVREGLMIICEDAFLDGVPSQLQHWQKIPISLADASILMANGLPINEEVYITDYSFKEVITALKKHHVKVETLDYYVSRVFGGSFRCTTQPFIRE</sequence>
<reference evidence="3 4" key="1">
    <citation type="submission" date="2016-06" db="EMBL/GenBank/DDBJ databases">
        <title>Four novel species of enterococci isolated from chicken manure.</title>
        <authorList>
            <person name="Van Tyne D."/>
        </authorList>
    </citation>
    <scope>NUCLEOTIDE SEQUENCE [LARGE SCALE GENOMIC DNA]</scope>
    <source>
        <strain evidence="3 4">CU12B</strain>
    </source>
</reference>
<dbReference type="Proteomes" id="UP000782705">
    <property type="component" value="Unassembled WGS sequence"/>
</dbReference>